<comment type="caution">
    <text evidence="2">The sequence shown here is derived from an EMBL/GenBank/DDBJ whole genome shotgun (WGS) entry which is preliminary data.</text>
</comment>
<proteinExistence type="predicted"/>
<name>A0ABN9TE66_9DINO</name>
<gene>
    <name evidence="2" type="ORF">PCOR1329_LOCUS38236</name>
</gene>
<feature type="region of interest" description="Disordered" evidence="1">
    <location>
        <begin position="133"/>
        <end position="156"/>
    </location>
</feature>
<evidence type="ECO:0000256" key="1">
    <source>
        <dbReference type="SAM" id="MobiDB-lite"/>
    </source>
</evidence>
<evidence type="ECO:0000313" key="3">
    <source>
        <dbReference type="Proteomes" id="UP001189429"/>
    </source>
</evidence>
<organism evidence="2 3">
    <name type="scientific">Prorocentrum cordatum</name>
    <dbReference type="NCBI Taxonomy" id="2364126"/>
    <lineage>
        <taxon>Eukaryota</taxon>
        <taxon>Sar</taxon>
        <taxon>Alveolata</taxon>
        <taxon>Dinophyceae</taxon>
        <taxon>Prorocentrales</taxon>
        <taxon>Prorocentraceae</taxon>
        <taxon>Prorocentrum</taxon>
    </lineage>
</organism>
<evidence type="ECO:0000313" key="2">
    <source>
        <dbReference type="EMBL" id="CAK0844065.1"/>
    </source>
</evidence>
<accession>A0ABN9TE66</accession>
<dbReference type="Proteomes" id="UP001189429">
    <property type="component" value="Unassembled WGS sequence"/>
</dbReference>
<sequence>MVGRLCAKLLDDGGGEEEEATAMGSRSAAQLSPKKVQALLPNLATAHNVAEETTSESEAAALGWREDAVGTPVARCGESARADPAVLRALPAAAAAASPLSSRKWAWKRALCTFSMRGSSPWPPWRPPCGGATARRGFENSPSPSLAREPGHACHL</sequence>
<keyword evidence="3" id="KW-1185">Reference proteome</keyword>
<reference evidence="2" key="1">
    <citation type="submission" date="2023-10" db="EMBL/GenBank/DDBJ databases">
        <authorList>
            <person name="Chen Y."/>
            <person name="Shah S."/>
            <person name="Dougan E. K."/>
            <person name="Thang M."/>
            <person name="Chan C."/>
        </authorList>
    </citation>
    <scope>NUCLEOTIDE SEQUENCE [LARGE SCALE GENOMIC DNA]</scope>
</reference>
<protein>
    <submittedName>
        <fullName evidence="2">Uncharacterized protein</fullName>
    </submittedName>
</protein>
<dbReference type="EMBL" id="CAUYUJ010014627">
    <property type="protein sequence ID" value="CAK0844065.1"/>
    <property type="molecule type" value="Genomic_DNA"/>
</dbReference>